<evidence type="ECO:0000313" key="2">
    <source>
        <dbReference type="EMBL" id="PTX46950.1"/>
    </source>
</evidence>
<evidence type="ECO:0000313" key="3">
    <source>
        <dbReference type="Proteomes" id="UP000244069"/>
    </source>
</evidence>
<keyword evidence="2" id="KW-0808">Transferase</keyword>
<dbReference type="PANTHER" id="PTHR36174">
    <property type="entry name" value="LIPID II:GLYCINE GLYCYLTRANSFERASE"/>
    <property type="match status" value="1"/>
</dbReference>
<dbReference type="InterPro" id="IPR050644">
    <property type="entry name" value="PG_Glycine_Bridge_Synth"/>
</dbReference>
<dbReference type="AlphaFoldDB" id="A0A2T6AT04"/>
<feature type="domain" description="BioF2-like acetyltransferase" evidence="1">
    <location>
        <begin position="128"/>
        <end position="252"/>
    </location>
</feature>
<accession>A0A2T6AT04</accession>
<dbReference type="Gene3D" id="3.40.630.30">
    <property type="match status" value="1"/>
</dbReference>
<protein>
    <submittedName>
        <fullName evidence="2">Acetyltransferase (GNAT) family protein</fullName>
    </submittedName>
</protein>
<organism evidence="2 3">
    <name type="scientific">Allosediminivita pacifica</name>
    <dbReference type="NCBI Taxonomy" id="1267769"/>
    <lineage>
        <taxon>Bacteria</taxon>
        <taxon>Pseudomonadati</taxon>
        <taxon>Pseudomonadota</taxon>
        <taxon>Alphaproteobacteria</taxon>
        <taxon>Rhodobacterales</taxon>
        <taxon>Paracoccaceae</taxon>
        <taxon>Allosediminivita</taxon>
    </lineage>
</organism>
<sequence length="296" mass="32507">MDDLPLPLPQSPEFARACAAMGLPVRVCKRARDSAVTLWWQVQSRRFGPLGRVDLVSRGPVARDPAEAGDWLDGWRRWHGRAPLLLNAPGLPPEALRAHGFWPLMTPATIALLPLSDRATMRTAMHQKWRNRLNRSETRGIEIRRRPLDRRHWLLAAEAEQARARGYRGLPPALSAAFAAANPSGAWVFEAHNAGKPVAAILILRHGPMATWQIGVARPEGRLLNAMNLLLWEAMGWLADEGHETLDLGTLNTQDAPGLARFKLGTGAEAQRQGGTWLHAGPLAPLARHLPLGLAA</sequence>
<dbReference type="OrthoDB" id="341858at2"/>
<dbReference type="Pfam" id="PF13480">
    <property type="entry name" value="Acetyltransf_6"/>
    <property type="match status" value="1"/>
</dbReference>
<dbReference type="GO" id="GO:0016740">
    <property type="term" value="F:transferase activity"/>
    <property type="evidence" value="ECO:0007669"/>
    <property type="project" value="UniProtKB-KW"/>
</dbReference>
<dbReference type="SUPFAM" id="SSF55729">
    <property type="entry name" value="Acyl-CoA N-acyltransferases (Nat)"/>
    <property type="match status" value="1"/>
</dbReference>
<dbReference type="EMBL" id="QBKN01000014">
    <property type="protein sequence ID" value="PTX46950.1"/>
    <property type="molecule type" value="Genomic_DNA"/>
</dbReference>
<proteinExistence type="predicted"/>
<name>A0A2T6AT04_9RHOB</name>
<reference evidence="2 3" key="1">
    <citation type="submission" date="2018-04" db="EMBL/GenBank/DDBJ databases">
        <title>Genomic Encyclopedia of Archaeal and Bacterial Type Strains, Phase II (KMG-II): from individual species to whole genera.</title>
        <authorList>
            <person name="Goeker M."/>
        </authorList>
    </citation>
    <scope>NUCLEOTIDE SEQUENCE [LARGE SCALE GENOMIC DNA]</scope>
    <source>
        <strain evidence="2 3">DSM 29329</strain>
    </source>
</reference>
<dbReference type="Proteomes" id="UP000244069">
    <property type="component" value="Unassembled WGS sequence"/>
</dbReference>
<gene>
    <name evidence="2" type="ORF">C8N44_11492</name>
</gene>
<dbReference type="InterPro" id="IPR038740">
    <property type="entry name" value="BioF2-like_GNAT_dom"/>
</dbReference>
<dbReference type="PANTHER" id="PTHR36174:SF1">
    <property type="entry name" value="LIPID II:GLYCINE GLYCYLTRANSFERASE"/>
    <property type="match status" value="1"/>
</dbReference>
<dbReference type="InterPro" id="IPR016181">
    <property type="entry name" value="Acyl_CoA_acyltransferase"/>
</dbReference>
<dbReference type="RefSeq" id="WP_107976999.1">
    <property type="nucleotide sequence ID" value="NZ_BMEZ01000015.1"/>
</dbReference>
<comment type="caution">
    <text evidence="2">The sequence shown here is derived from an EMBL/GenBank/DDBJ whole genome shotgun (WGS) entry which is preliminary data.</text>
</comment>
<keyword evidence="3" id="KW-1185">Reference proteome</keyword>
<evidence type="ECO:0000259" key="1">
    <source>
        <dbReference type="Pfam" id="PF13480"/>
    </source>
</evidence>